<protein>
    <submittedName>
        <fullName evidence="1">Uncharacterized protein</fullName>
    </submittedName>
</protein>
<organism evidence="1 2">
    <name type="scientific">Asparagus officinalis</name>
    <name type="common">Garden asparagus</name>
    <dbReference type="NCBI Taxonomy" id="4686"/>
    <lineage>
        <taxon>Eukaryota</taxon>
        <taxon>Viridiplantae</taxon>
        <taxon>Streptophyta</taxon>
        <taxon>Embryophyta</taxon>
        <taxon>Tracheophyta</taxon>
        <taxon>Spermatophyta</taxon>
        <taxon>Magnoliopsida</taxon>
        <taxon>Liliopsida</taxon>
        <taxon>Asparagales</taxon>
        <taxon>Asparagaceae</taxon>
        <taxon>Asparagoideae</taxon>
        <taxon>Asparagus</taxon>
    </lineage>
</organism>
<reference evidence="2" key="1">
    <citation type="journal article" date="2017" name="Nat. Commun.">
        <title>The asparagus genome sheds light on the origin and evolution of a young Y chromosome.</title>
        <authorList>
            <person name="Harkess A."/>
            <person name="Zhou J."/>
            <person name="Xu C."/>
            <person name="Bowers J.E."/>
            <person name="Van der Hulst R."/>
            <person name="Ayyampalayam S."/>
            <person name="Mercati F."/>
            <person name="Riccardi P."/>
            <person name="McKain M.R."/>
            <person name="Kakrana A."/>
            <person name="Tang H."/>
            <person name="Ray J."/>
            <person name="Groenendijk J."/>
            <person name="Arikit S."/>
            <person name="Mathioni S.M."/>
            <person name="Nakano M."/>
            <person name="Shan H."/>
            <person name="Telgmann-Rauber A."/>
            <person name="Kanno A."/>
            <person name="Yue Z."/>
            <person name="Chen H."/>
            <person name="Li W."/>
            <person name="Chen Y."/>
            <person name="Xu X."/>
            <person name="Zhang Y."/>
            <person name="Luo S."/>
            <person name="Chen H."/>
            <person name="Gao J."/>
            <person name="Mao Z."/>
            <person name="Pires J.C."/>
            <person name="Luo M."/>
            <person name="Kudrna D."/>
            <person name="Wing R.A."/>
            <person name="Meyers B.C."/>
            <person name="Yi K."/>
            <person name="Kong H."/>
            <person name="Lavrijsen P."/>
            <person name="Sunseri F."/>
            <person name="Falavigna A."/>
            <person name="Ye Y."/>
            <person name="Leebens-Mack J.H."/>
            <person name="Chen G."/>
        </authorList>
    </citation>
    <scope>NUCLEOTIDE SEQUENCE [LARGE SCALE GENOMIC DNA]</scope>
    <source>
        <strain evidence="2">cv. DH0086</strain>
    </source>
</reference>
<sequence>MDGIVPQMRPEQWKAYESSNFKNYVSFGAIPSDKTTIMLLLDHLDLATTKAYDKLVMLNEAYEQELVARGIDTMAIKAETEKRFAE</sequence>
<proteinExistence type="predicted"/>
<name>A0A5P1EQU5_ASPOF</name>
<accession>A0A5P1EQU5</accession>
<dbReference type="AlphaFoldDB" id="A0A5P1EQU5"/>
<dbReference type="Proteomes" id="UP000243459">
    <property type="component" value="Chromosome 5"/>
</dbReference>
<evidence type="ECO:0000313" key="2">
    <source>
        <dbReference type="Proteomes" id="UP000243459"/>
    </source>
</evidence>
<keyword evidence="2" id="KW-1185">Reference proteome</keyword>
<dbReference type="Gramene" id="ONK68306">
    <property type="protein sequence ID" value="ONK68306"/>
    <property type="gene ID" value="A4U43_C05F9950"/>
</dbReference>
<gene>
    <name evidence="1" type="ORF">A4U43_C05F9950</name>
</gene>
<dbReference type="EMBL" id="CM007385">
    <property type="protein sequence ID" value="ONK68306.1"/>
    <property type="molecule type" value="Genomic_DNA"/>
</dbReference>
<evidence type="ECO:0000313" key="1">
    <source>
        <dbReference type="EMBL" id="ONK68306.1"/>
    </source>
</evidence>